<evidence type="ECO:0000256" key="2">
    <source>
        <dbReference type="ARBA" id="ARBA00022679"/>
    </source>
</evidence>
<evidence type="ECO:0000256" key="3">
    <source>
        <dbReference type="ARBA" id="ARBA00022777"/>
    </source>
</evidence>
<sequence length="178" mass="20996">MTEKPLTVNEVLRFAHHDFLNQLQLIKINLDMGRVEESKEVISRVAEQCRNFFNINQLGLPKTIEWFHTLKWRYPSYQVTIQSNVDSEVDIALDGPIKDHLERTVSYVYSSLNPYIEQNLSLHINSTQEQLEISFHLKGSWEIEPFKEKIEHQSIMIKNNHFTNEDWCYCIEASKEGI</sequence>
<name>A0A0M0LN29_9BACL</name>
<dbReference type="Pfam" id="PF14689">
    <property type="entry name" value="SPOB_a"/>
    <property type="match status" value="1"/>
</dbReference>
<protein>
    <recommendedName>
        <fullName evidence="4">SpoOB alpha-helical domain-containing protein</fullName>
    </recommendedName>
</protein>
<dbReference type="AlphaFoldDB" id="A0A0M0LN29"/>
<dbReference type="OrthoDB" id="2375606at2"/>
<dbReference type="InterPro" id="IPR016120">
    <property type="entry name" value="Sig_transdc_His_kin_SpoOB"/>
</dbReference>
<accession>A0A0M0LN29</accession>
<dbReference type="GO" id="GO:0000155">
    <property type="term" value="F:phosphorelay sensor kinase activity"/>
    <property type="evidence" value="ECO:0007669"/>
    <property type="project" value="InterPro"/>
</dbReference>
<evidence type="ECO:0000256" key="1">
    <source>
        <dbReference type="ARBA" id="ARBA00022553"/>
    </source>
</evidence>
<dbReference type="STRING" id="263475.AMD00_07880"/>
<proteinExistence type="predicted"/>
<keyword evidence="6" id="KW-1185">Reference proteome</keyword>
<evidence type="ECO:0000313" key="5">
    <source>
        <dbReference type="EMBL" id="KOO52312.1"/>
    </source>
</evidence>
<dbReference type="SUPFAM" id="SSF55890">
    <property type="entry name" value="Sporulation response regulatory protein Spo0B"/>
    <property type="match status" value="1"/>
</dbReference>
<gene>
    <name evidence="5" type="ORF">AMD00_07880</name>
</gene>
<feature type="domain" description="SpoOB alpha-helical" evidence="4">
    <location>
        <begin position="7"/>
        <end position="55"/>
    </location>
</feature>
<evidence type="ECO:0000259" key="4">
    <source>
        <dbReference type="Pfam" id="PF14689"/>
    </source>
</evidence>
<dbReference type="InterPro" id="IPR037100">
    <property type="entry name" value="Spo0B_C_sf"/>
</dbReference>
<keyword evidence="3" id="KW-0418">Kinase</keyword>
<dbReference type="GeneID" id="301136021"/>
<dbReference type="Proteomes" id="UP000036867">
    <property type="component" value="Unassembled WGS sequence"/>
</dbReference>
<dbReference type="Gene3D" id="3.30.565.30">
    <property type="entry name" value="Sporulation initiation phosphotransferase B (SpoOB), C-terminal domain"/>
    <property type="match status" value="1"/>
</dbReference>
<dbReference type="RefSeq" id="WP_053416476.1">
    <property type="nucleotide sequence ID" value="NZ_LILB01000001.1"/>
</dbReference>
<evidence type="ECO:0000313" key="6">
    <source>
        <dbReference type="Proteomes" id="UP000036867"/>
    </source>
</evidence>
<dbReference type="EMBL" id="LILB01000001">
    <property type="protein sequence ID" value="KOO52312.1"/>
    <property type="molecule type" value="Genomic_DNA"/>
</dbReference>
<organism evidence="5 6">
    <name type="scientific">Viridibacillus arvi</name>
    <dbReference type="NCBI Taxonomy" id="263475"/>
    <lineage>
        <taxon>Bacteria</taxon>
        <taxon>Bacillati</taxon>
        <taxon>Bacillota</taxon>
        <taxon>Bacilli</taxon>
        <taxon>Bacillales</taxon>
        <taxon>Caryophanaceae</taxon>
        <taxon>Viridibacillus</taxon>
    </lineage>
</organism>
<dbReference type="InterPro" id="IPR039506">
    <property type="entry name" value="SPOB_a"/>
</dbReference>
<keyword evidence="2" id="KW-0808">Transferase</keyword>
<keyword evidence="1" id="KW-0597">Phosphoprotein</keyword>
<reference evidence="6" key="1">
    <citation type="submission" date="2015-08" db="EMBL/GenBank/DDBJ databases">
        <title>Fjat-10028 dsm 16317.</title>
        <authorList>
            <person name="Liu B."/>
            <person name="Wang J."/>
            <person name="Zhu Y."/>
            <person name="Liu G."/>
            <person name="Chen Q."/>
            <person name="Chen Z."/>
            <person name="Lan J."/>
            <person name="Che J."/>
            <person name="Ge C."/>
            <person name="Shi H."/>
            <person name="Pan Z."/>
            <person name="Liu X."/>
        </authorList>
    </citation>
    <scope>NUCLEOTIDE SEQUENCE [LARGE SCALE GENOMIC DNA]</scope>
    <source>
        <strain evidence="6">DSM 16317</strain>
    </source>
</reference>
<comment type="caution">
    <text evidence="5">The sequence shown here is derived from an EMBL/GenBank/DDBJ whole genome shotgun (WGS) entry which is preliminary data.</text>
</comment>
<dbReference type="Gene3D" id="1.10.287.130">
    <property type="match status" value="1"/>
</dbReference>